<dbReference type="InterPro" id="IPR020850">
    <property type="entry name" value="GED_dom"/>
</dbReference>
<dbReference type="PROSITE" id="PS51388">
    <property type="entry name" value="GED"/>
    <property type="match status" value="1"/>
</dbReference>
<name>A0AA41SER6_PAPNU</name>
<dbReference type="GO" id="GO:0016020">
    <property type="term" value="C:membrane"/>
    <property type="evidence" value="ECO:0007669"/>
    <property type="project" value="TreeGrafter"/>
</dbReference>
<dbReference type="PANTHER" id="PTHR11566">
    <property type="entry name" value="DYNAMIN"/>
    <property type="match status" value="1"/>
</dbReference>
<gene>
    <name evidence="2" type="ORF">MKW94_005531</name>
</gene>
<protein>
    <recommendedName>
        <fullName evidence="1">GED domain-containing protein</fullName>
    </recommendedName>
</protein>
<dbReference type="Pfam" id="PF01031">
    <property type="entry name" value="Dynamin_M"/>
    <property type="match status" value="1"/>
</dbReference>
<dbReference type="Pfam" id="PF02212">
    <property type="entry name" value="GED"/>
    <property type="match status" value="1"/>
</dbReference>
<evidence type="ECO:0000313" key="2">
    <source>
        <dbReference type="EMBL" id="MCL7033068.1"/>
    </source>
</evidence>
<evidence type="ECO:0000313" key="3">
    <source>
        <dbReference type="Proteomes" id="UP001177140"/>
    </source>
</evidence>
<dbReference type="SMART" id="SM00302">
    <property type="entry name" value="GED"/>
    <property type="match status" value="1"/>
</dbReference>
<accession>A0AA41SER6</accession>
<dbReference type="GO" id="GO:0005525">
    <property type="term" value="F:GTP binding"/>
    <property type="evidence" value="ECO:0007669"/>
    <property type="project" value="InterPro"/>
</dbReference>
<sequence>MRLQNHASSGPKLQLEFRKKCISNTPLTLVINKNGVLDLTMINSIIMEYIVPKESIILNVLSASKVNKTGERTLAVVTNVYKSPEVAMLAQKVVQIQATSTVKFLPDMVQNINDKLNKNMLDDFSADLETKSVWNSNKDEETKGIRLPKFLPRTAFQTILQRRIDIVVESPAEFVEKAWNYVEDVFVHSFIRWAAHNLIKKVRAQSIERVKEIVEMEKITDYSCSPVYTTTWTRLILQQQQQFKVVMNNKSKAQRLPFKMLGEVEFGHLQDTQIVGEAFVIKMRIMAYWKIVMRRLVNSLALHLVFTIQNLINKDMQHEVVKELMSGPSGGRIGRMSEESPSAVGKREKLNRNIKLLRESKDVVAKFLDRISAMFKEMLDTRSSGVYGDGSLLKILFHFMSCFWFLDLV</sequence>
<feature type="domain" description="GED" evidence="1">
    <location>
        <begin position="278"/>
        <end position="372"/>
    </location>
</feature>
<dbReference type="InterPro" id="IPR000375">
    <property type="entry name" value="Dynamin_stalk"/>
</dbReference>
<dbReference type="EMBL" id="JAJJMA010130262">
    <property type="protein sequence ID" value="MCL7033068.1"/>
    <property type="molecule type" value="Genomic_DNA"/>
</dbReference>
<dbReference type="InterPro" id="IPR022812">
    <property type="entry name" value="Dynamin"/>
</dbReference>
<dbReference type="Proteomes" id="UP001177140">
    <property type="component" value="Unassembled WGS sequence"/>
</dbReference>
<keyword evidence="3" id="KW-1185">Reference proteome</keyword>
<dbReference type="AlphaFoldDB" id="A0AA41SER6"/>
<dbReference type="GO" id="GO:0005874">
    <property type="term" value="C:microtubule"/>
    <property type="evidence" value="ECO:0007669"/>
    <property type="project" value="TreeGrafter"/>
</dbReference>
<dbReference type="Gene3D" id="1.20.120.1240">
    <property type="entry name" value="Dynamin, middle domain"/>
    <property type="match status" value="1"/>
</dbReference>
<dbReference type="GO" id="GO:0008017">
    <property type="term" value="F:microtubule binding"/>
    <property type="evidence" value="ECO:0007669"/>
    <property type="project" value="TreeGrafter"/>
</dbReference>
<evidence type="ECO:0000259" key="1">
    <source>
        <dbReference type="PROSITE" id="PS51388"/>
    </source>
</evidence>
<dbReference type="GO" id="GO:0003924">
    <property type="term" value="F:GTPase activity"/>
    <property type="evidence" value="ECO:0007669"/>
    <property type="project" value="InterPro"/>
</dbReference>
<comment type="caution">
    <text evidence="2">The sequence shown here is derived from an EMBL/GenBank/DDBJ whole genome shotgun (WGS) entry which is preliminary data.</text>
</comment>
<proteinExistence type="predicted"/>
<dbReference type="PANTHER" id="PTHR11566:SF173">
    <property type="entry name" value="DYNAMIN-RELATED PROTEIN 4C"/>
    <property type="match status" value="1"/>
</dbReference>
<organism evidence="2 3">
    <name type="scientific">Papaver nudicaule</name>
    <name type="common">Iceland poppy</name>
    <dbReference type="NCBI Taxonomy" id="74823"/>
    <lineage>
        <taxon>Eukaryota</taxon>
        <taxon>Viridiplantae</taxon>
        <taxon>Streptophyta</taxon>
        <taxon>Embryophyta</taxon>
        <taxon>Tracheophyta</taxon>
        <taxon>Spermatophyta</taxon>
        <taxon>Magnoliopsida</taxon>
        <taxon>Ranunculales</taxon>
        <taxon>Papaveraceae</taxon>
        <taxon>Papaveroideae</taxon>
        <taxon>Papaver</taxon>
    </lineage>
</organism>
<reference evidence="2" key="1">
    <citation type="submission" date="2022-03" db="EMBL/GenBank/DDBJ databases">
        <title>A functionally conserved STORR gene fusion in Papaver species that diverged 16.8 million years ago.</title>
        <authorList>
            <person name="Catania T."/>
        </authorList>
    </citation>
    <scope>NUCLEOTIDE SEQUENCE</scope>
    <source>
        <strain evidence="2">S-191538</strain>
    </source>
</reference>
<dbReference type="GO" id="GO:0005737">
    <property type="term" value="C:cytoplasm"/>
    <property type="evidence" value="ECO:0007669"/>
    <property type="project" value="TreeGrafter"/>
</dbReference>
<dbReference type="InterPro" id="IPR003130">
    <property type="entry name" value="GED"/>
</dbReference>